<dbReference type="AlphaFoldDB" id="A0A4U8YTP6"/>
<name>A0A4U8YTP6_9BACT</name>
<dbReference type="EMBL" id="CAADHO010000016">
    <property type="protein sequence ID" value="VFQ47331.1"/>
    <property type="molecule type" value="Genomic_DNA"/>
</dbReference>
<gene>
    <name evidence="1" type="ORF">MSL71_50300</name>
</gene>
<organism evidence="1 2">
    <name type="scientific">Desulfoluna butyratoxydans</name>
    <dbReference type="NCBI Taxonomy" id="231438"/>
    <lineage>
        <taxon>Bacteria</taxon>
        <taxon>Pseudomonadati</taxon>
        <taxon>Thermodesulfobacteriota</taxon>
        <taxon>Desulfobacteria</taxon>
        <taxon>Desulfobacterales</taxon>
        <taxon>Desulfolunaceae</taxon>
        <taxon>Desulfoluna</taxon>
    </lineage>
</organism>
<dbReference type="Proteomes" id="UP000507962">
    <property type="component" value="Unassembled WGS sequence"/>
</dbReference>
<evidence type="ECO:0000313" key="2">
    <source>
        <dbReference type="Proteomes" id="UP000507962"/>
    </source>
</evidence>
<reference evidence="1 2" key="1">
    <citation type="submission" date="2019-03" db="EMBL/GenBank/DDBJ databases">
        <authorList>
            <person name="Nijsse B."/>
        </authorList>
    </citation>
    <scope>NUCLEOTIDE SEQUENCE [LARGE SCALE GENOMIC DNA]</scope>
    <source>
        <strain evidence="1">Desulfoluna butyratoxydans MSL71</strain>
    </source>
</reference>
<dbReference type="RefSeq" id="WP_180146939.1">
    <property type="nucleotide sequence ID" value="NZ_CAADHO010000016.1"/>
</dbReference>
<protein>
    <submittedName>
        <fullName evidence="1">Uncharacterized protein</fullName>
    </submittedName>
</protein>
<keyword evidence="2" id="KW-1185">Reference proteome</keyword>
<sequence length="94" mass="11203">MISKSAIASFKLPPHTIRSCRDLYEELSRHPKRYQSLKETISHFESDPQALNKLWWVLNYHSENFDKTRKLRAWVEARLEELAADRKRSHPLQA</sequence>
<accession>A0A4U8YTP6</accession>
<evidence type="ECO:0000313" key="1">
    <source>
        <dbReference type="EMBL" id="VFQ47331.1"/>
    </source>
</evidence>
<proteinExistence type="predicted"/>